<accession>A0ABW5CE56</accession>
<dbReference type="SMART" id="SM00448">
    <property type="entry name" value="REC"/>
    <property type="match status" value="1"/>
</dbReference>
<dbReference type="InterPro" id="IPR036457">
    <property type="entry name" value="PPM-type-like_dom_sf"/>
</dbReference>
<evidence type="ECO:0000313" key="5">
    <source>
        <dbReference type="Proteomes" id="UP001597296"/>
    </source>
</evidence>
<gene>
    <name evidence="4" type="ORF">ACFSNB_12735</name>
</gene>
<evidence type="ECO:0000256" key="1">
    <source>
        <dbReference type="ARBA" id="ARBA00022801"/>
    </source>
</evidence>
<dbReference type="CDD" id="cd00156">
    <property type="entry name" value="REC"/>
    <property type="match status" value="1"/>
</dbReference>
<dbReference type="InterPro" id="IPR001789">
    <property type="entry name" value="Sig_transdc_resp-reg_receiver"/>
</dbReference>
<dbReference type="Proteomes" id="UP001597296">
    <property type="component" value="Unassembled WGS sequence"/>
</dbReference>
<keyword evidence="5" id="KW-1185">Reference proteome</keyword>
<dbReference type="Gene3D" id="3.40.50.2300">
    <property type="match status" value="1"/>
</dbReference>
<evidence type="ECO:0000313" key="4">
    <source>
        <dbReference type="EMBL" id="MFD2234672.1"/>
    </source>
</evidence>
<feature type="domain" description="Response regulatory" evidence="3">
    <location>
        <begin position="54"/>
        <end position="172"/>
    </location>
</feature>
<reference evidence="5" key="1">
    <citation type="journal article" date="2019" name="Int. J. Syst. Evol. Microbiol.">
        <title>The Global Catalogue of Microorganisms (GCM) 10K type strain sequencing project: providing services to taxonomists for standard genome sequencing and annotation.</title>
        <authorList>
            <consortium name="The Broad Institute Genomics Platform"/>
            <consortium name="The Broad Institute Genome Sequencing Center for Infectious Disease"/>
            <person name="Wu L."/>
            <person name="Ma J."/>
        </authorList>
    </citation>
    <scope>NUCLEOTIDE SEQUENCE [LARGE SCALE GENOMIC DNA]</scope>
    <source>
        <strain evidence="5">KCTC 15012</strain>
    </source>
</reference>
<keyword evidence="1 4" id="KW-0378">Hydrolase</keyword>
<evidence type="ECO:0000256" key="2">
    <source>
        <dbReference type="PROSITE-ProRule" id="PRU00169"/>
    </source>
</evidence>
<dbReference type="InterPro" id="IPR052016">
    <property type="entry name" value="Bact_Sigma-Reg"/>
</dbReference>
<keyword evidence="2" id="KW-0597">Phosphoprotein</keyword>
<dbReference type="PANTHER" id="PTHR43156:SF2">
    <property type="entry name" value="STAGE II SPORULATION PROTEIN E"/>
    <property type="match status" value="1"/>
</dbReference>
<dbReference type="SUPFAM" id="SSF52172">
    <property type="entry name" value="CheY-like"/>
    <property type="match status" value="1"/>
</dbReference>
<organism evidence="4 5">
    <name type="scientific">Phaeospirillum tilakii</name>
    <dbReference type="NCBI Taxonomy" id="741673"/>
    <lineage>
        <taxon>Bacteria</taxon>
        <taxon>Pseudomonadati</taxon>
        <taxon>Pseudomonadota</taxon>
        <taxon>Alphaproteobacteria</taxon>
        <taxon>Rhodospirillales</taxon>
        <taxon>Rhodospirillaceae</taxon>
        <taxon>Phaeospirillum</taxon>
    </lineage>
</organism>
<dbReference type="RefSeq" id="WP_377317119.1">
    <property type="nucleotide sequence ID" value="NZ_JBHUIY010000025.1"/>
</dbReference>
<dbReference type="Pfam" id="PF07228">
    <property type="entry name" value="SpoIIE"/>
    <property type="match status" value="1"/>
</dbReference>
<dbReference type="PANTHER" id="PTHR43156">
    <property type="entry name" value="STAGE II SPORULATION PROTEIN E-RELATED"/>
    <property type="match status" value="1"/>
</dbReference>
<dbReference type="InterPro" id="IPR011006">
    <property type="entry name" value="CheY-like_superfamily"/>
</dbReference>
<dbReference type="Pfam" id="PF00072">
    <property type="entry name" value="Response_reg"/>
    <property type="match status" value="1"/>
</dbReference>
<dbReference type="GO" id="GO:0004722">
    <property type="term" value="F:protein serine/threonine phosphatase activity"/>
    <property type="evidence" value="ECO:0007669"/>
    <property type="project" value="UniProtKB-EC"/>
</dbReference>
<dbReference type="EC" id="3.1.3.16" evidence="4"/>
<name>A0ABW5CE56_9PROT</name>
<protein>
    <submittedName>
        <fullName evidence="4">PP2C family protein-serine/threonine phosphatase</fullName>
        <ecNumber evidence="4">3.1.3.16</ecNumber>
    </submittedName>
</protein>
<dbReference type="InterPro" id="IPR001932">
    <property type="entry name" value="PPM-type_phosphatase-like_dom"/>
</dbReference>
<dbReference type="SMART" id="SM00331">
    <property type="entry name" value="PP2C_SIG"/>
    <property type="match status" value="1"/>
</dbReference>
<proteinExistence type="predicted"/>
<sequence length="443" mass="47269">MNSTGKAAAAVPAATGPGRLIRLPSRSAGWLEAPEPAPDPAMMAPPRPEPASLAVLLVEDEPGDARLVELALMSSHRPSFAVSHVQTLAAAVAHLAAARPTDVVLLDLSLPDSAGLATVARIRETAPRLPIVIMTGTDDPRLAEAALEAGAQDYLVKSDDPERTVARAIRYAVTRMTSQIEREALLKRIALQQRTLMDEIAAARAMQFDLLPRPARIDARLAELGIEVESFFEPSLGIGGDLWGCLDPGGERICFYSFDFTGHGIGAALNVFRLHALISDRWNAAQSPAQTLRLLGIALRGLLGRGHFATMALCCLDLGRGEIEWASAGAPAPLLIEGGAVRFLDAKGVPLGLSPDPHYLDRREPFPPGATLLLYSDAITDAPLAEGDEMFGEAGLCRLAAELIARDGRARVASLIEEFERRVRLPLEDDLTTLAIRRLGGGP</sequence>
<dbReference type="PROSITE" id="PS50110">
    <property type="entry name" value="RESPONSE_REGULATORY"/>
    <property type="match status" value="1"/>
</dbReference>
<comment type="caution">
    <text evidence="4">The sequence shown here is derived from an EMBL/GenBank/DDBJ whole genome shotgun (WGS) entry which is preliminary data.</text>
</comment>
<dbReference type="Gene3D" id="3.60.40.10">
    <property type="entry name" value="PPM-type phosphatase domain"/>
    <property type="match status" value="1"/>
</dbReference>
<dbReference type="EMBL" id="JBHUIY010000025">
    <property type="protein sequence ID" value="MFD2234672.1"/>
    <property type="molecule type" value="Genomic_DNA"/>
</dbReference>
<feature type="modified residue" description="4-aspartylphosphate" evidence="2">
    <location>
        <position position="107"/>
    </location>
</feature>
<evidence type="ECO:0000259" key="3">
    <source>
        <dbReference type="PROSITE" id="PS50110"/>
    </source>
</evidence>